<dbReference type="VEuPathDB" id="TrichDB:TRFO_32414"/>
<gene>
    <name evidence="1" type="ORF">TRFO_32414</name>
</gene>
<evidence type="ECO:0000313" key="1">
    <source>
        <dbReference type="EMBL" id="OHT00847.1"/>
    </source>
</evidence>
<dbReference type="GeneID" id="94843189"/>
<reference evidence="1" key="1">
    <citation type="submission" date="2016-10" db="EMBL/GenBank/DDBJ databases">
        <authorList>
            <person name="Benchimol M."/>
            <person name="Almeida L.G."/>
            <person name="Vasconcelos A.T."/>
            <person name="Perreira-Neves A."/>
            <person name="Rosa I.A."/>
            <person name="Tasca T."/>
            <person name="Bogo M.R."/>
            <person name="de Souza W."/>
        </authorList>
    </citation>
    <scope>NUCLEOTIDE SEQUENCE [LARGE SCALE GENOMIC DNA]</scope>
    <source>
        <strain evidence="1">K</strain>
    </source>
</reference>
<accession>A0A1J4JNX5</accession>
<dbReference type="EMBL" id="MLAK01000937">
    <property type="protein sequence ID" value="OHT00847.1"/>
    <property type="molecule type" value="Genomic_DNA"/>
</dbReference>
<name>A0A1J4JNX5_9EUKA</name>
<keyword evidence="2" id="KW-1185">Reference proteome</keyword>
<dbReference type="SUPFAM" id="SSF48371">
    <property type="entry name" value="ARM repeat"/>
    <property type="match status" value="1"/>
</dbReference>
<protein>
    <submittedName>
        <fullName evidence="1">Uncharacterized protein</fullName>
    </submittedName>
</protein>
<dbReference type="RefSeq" id="XP_068353983.1">
    <property type="nucleotide sequence ID" value="XM_068508485.1"/>
</dbReference>
<sequence>MLSIQVIPFDPLLHQDFVTLMSSDLTVTRLIKMYRTVTSLFTPHANELLACMLSTLDSKNKLVSAATKILNSENYLIKNELLKTPNFQLAIQAMNSDMNISPIFVSKFAIFVENYLKDDPNLIHTKFFFFSLFVKHISKNTSVYSMFIELLVNKAEYLPIFEYLHEKKFTEFLIEHLSEENLDILVKCAQIPTFLTPKFINQIMLLEHNRKWEIISKTISYSESPSDFLPLLDESIFFIDSYTENNFSVAHVSALLFISEMINSCSDTLSEIDFESFNQILIRVLQNFPNHSIAINTVFLIIEELITSTQSRQMAIDTFIPFLSDYLLETSPKSSNKIMKSFTAQLFQRLLSTEETDAGLESDLSQNDGYLAATEYIIEIYNPLIESCYGYTPQAFAVTNDEPGFDHFTESPPLMI</sequence>
<dbReference type="Proteomes" id="UP000179807">
    <property type="component" value="Unassembled WGS sequence"/>
</dbReference>
<dbReference type="AlphaFoldDB" id="A0A1J4JNX5"/>
<evidence type="ECO:0000313" key="2">
    <source>
        <dbReference type="Proteomes" id="UP000179807"/>
    </source>
</evidence>
<organism evidence="1 2">
    <name type="scientific">Tritrichomonas foetus</name>
    <dbReference type="NCBI Taxonomy" id="1144522"/>
    <lineage>
        <taxon>Eukaryota</taxon>
        <taxon>Metamonada</taxon>
        <taxon>Parabasalia</taxon>
        <taxon>Tritrichomonadida</taxon>
        <taxon>Tritrichomonadidae</taxon>
        <taxon>Tritrichomonas</taxon>
    </lineage>
</organism>
<comment type="caution">
    <text evidence="1">The sequence shown here is derived from an EMBL/GenBank/DDBJ whole genome shotgun (WGS) entry which is preliminary data.</text>
</comment>
<dbReference type="InterPro" id="IPR016024">
    <property type="entry name" value="ARM-type_fold"/>
</dbReference>
<proteinExistence type="predicted"/>